<protein>
    <submittedName>
        <fullName evidence="1">Uncharacterized protein</fullName>
    </submittedName>
</protein>
<evidence type="ECO:0000313" key="1">
    <source>
        <dbReference type="EMBL" id="KAH6921994.1"/>
    </source>
</evidence>
<dbReference type="EMBL" id="CM023489">
    <property type="protein sequence ID" value="KAH6921994.1"/>
    <property type="molecule type" value="Genomic_DNA"/>
</dbReference>
<sequence length="200" mass="21775">MEDELKPAGIAAILLKCVPLGVIVFFGAAQTARNNFPPVPRGPYWTLLDAAQMVLLLVSTGLSVTKGCFALSYLKKDDYVSIFALREAVSDYAMALSLMRCLPPSAFAVALLGLLSTGCVLDAFLEFTTAFRLQDVTLSAVGLRKKSVIVVFVTAAAVIGNFLLSEVRDLVIKRPKHTRRSVDQDTQSVFGRRVCTVLFR</sequence>
<accession>A0ACB7RKR8</accession>
<evidence type="ECO:0000313" key="2">
    <source>
        <dbReference type="Proteomes" id="UP000821845"/>
    </source>
</evidence>
<dbReference type="Proteomes" id="UP000821845">
    <property type="component" value="Chromosome 9"/>
</dbReference>
<comment type="caution">
    <text evidence="1">The sequence shown here is derived from an EMBL/GenBank/DDBJ whole genome shotgun (WGS) entry which is preliminary data.</text>
</comment>
<reference evidence="1" key="1">
    <citation type="submission" date="2020-05" db="EMBL/GenBank/DDBJ databases">
        <title>Large-scale comparative analyses of tick genomes elucidate their genetic diversity and vector capacities.</title>
        <authorList>
            <person name="Jia N."/>
            <person name="Wang J."/>
            <person name="Shi W."/>
            <person name="Du L."/>
            <person name="Sun Y."/>
            <person name="Zhan W."/>
            <person name="Jiang J."/>
            <person name="Wang Q."/>
            <person name="Zhang B."/>
            <person name="Ji P."/>
            <person name="Sakyi L.B."/>
            <person name="Cui X."/>
            <person name="Yuan T."/>
            <person name="Jiang B."/>
            <person name="Yang W."/>
            <person name="Lam T.T.-Y."/>
            <person name="Chang Q."/>
            <person name="Ding S."/>
            <person name="Wang X."/>
            <person name="Zhu J."/>
            <person name="Ruan X."/>
            <person name="Zhao L."/>
            <person name="Wei J."/>
            <person name="Que T."/>
            <person name="Du C."/>
            <person name="Cheng J."/>
            <person name="Dai P."/>
            <person name="Han X."/>
            <person name="Huang E."/>
            <person name="Gao Y."/>
            <person name="Liu J."/>
            <person name="Shao H."/>
            <person name="Ye R."/>
            <person name="Li L."/>
            <person name="Wei W."/>
            <person name="Wang X."/>
            <person name="Wang C."/>
            <person name="Yang T."/>
            <person name="Huo Q."/>
            <person name="Li W."/>
            <person name="Guo W."/>
            <person name="Chen H."/>
            <person name="Zhou L."/>
            <person name="Ni X."/>
            <person name="Tian J."/>
            <person name="Zhou Y."/>
            <person name="Sheng Y."/>
            <person name="Liu T."/>
            <person name="Pan Y."/>
            <person name="Xia L."/>
            <person name="Li J."/>
            <person name="Zhao F."/>
            <person name="Cao W."/>
        </authorList>
    </citation>
    <scope>NUCLEOTIDE SEQUENCE</scope>
    <source>
        <strain evidence="1">Hyas-2018</strain>
    </source>
</reference>
<name>A0ACB7RKR8_HYAAI</name>
<proteinExistence type="predicted"/>
<organism evidence="1 2">
    <name type="scientific">Hyalomma asiaticum</name>
    <name type="common">Tick</name>
    <dbReference type="NCBI Taxonomy" id="266040"/>
    <lineage>
        <taxon>Eukaryota</taxon>
        <taxon>Metazoa</taxon>
        <taxon>Ecdysozoa</taxon>
        <taxon>Arthropoda</taxon>
        <taxon>Chelicerata</taxon>
        <taxon>Arachnida</taxon>
        <taxon>Acari</taxon>
        <taxon>Parasitiformes</taxon>
        <taxon>Ixodida</taxon>
        <taxon>Ixodoidea</taxon>
        <taxon>Ixodidae</taxon>
        <taxon>Hyalomminae</taxon>
        <taxon>Hyalomma</taxon>
    </lineage>
</organism>
<keyword evidence="2" id="KW-1185">Reference proteome</keyword>
<gene>
    <name evidence="1" type="ORF">HPB50_007292</name>
</gene>